<comment type="caution">
    <text evidence="1">The sequence shown here is derived from an EMBL/GenBank/DDBJ whole genome shotgun (WGS) entry which is preliminary data.</text>
</comment>
<organism evidence="1 2">
    <name type="scientific">Segatella copri</name>
    <dbReference type="NCBI Taxonomy" id="165179"/>
    <lineage>
        <taxon>Bacteria</taxon>
        <taxon>Pseudomonadati</taxon>
        <taxon>Bacteroidota</taxon>
        <taxon>Bacteroidia</taxon>
        <taxon>Bacteroidales</taxon>
        <taxon>Prevotellaceae</taxon>
        <taxon>Segatella</taxon>
    </lineage>
</organism>
<dbReference type="Proteomes" id="UP000421408">
    <property type="component" value="Unassembled WGS sequence"/>
</dbReference>
<accession>A0AA90UW11</accession>
<evidence type="ECO:0000313" key="1">
    <source>
        <dbReference type="EMBL" id="MQN82538.1"/>
    </source>
</evidence>
<protein>
    <recommendedName>
        <fullName evidence="3">Orc1-like AAA ATPase domain-containing protein</fullName>
    </recommendedName>
</protein>
<proteinExistence type="predicted"/>
<gene>
    <name evidence="1" type="ORF">F7D74_00715</name>
</gene>
<sequence length="482" mass="56039">MCDFRKIDFGNTDAQTESLTNPNLLIDGYYDMENRVKRLLTTSSSFLVLGYKGSGKTALSEHLYLMSQNSDSIRVEKISLKDLAYKSIVKIVPGNDENETKAKVAWRWLLLVKSLFALVNDNEAVSDYKAEIDSTSEMFGQCGLFPVNDFNSLVKVTSSNKFKAQIKSFGFERTQTKENAQYNLELLIDYVKKLLFSFREEHQHVIVIDGLDDILTSREIQYTVITALLNEARDLNVQFSSRKLSVKIIVLCRTDIFERLSDPNKNKIKQDNSVTFDWYQEGQEDQTNCGLIKIANKRTKIIYPEITDMIECFFPPKFNNKDVRSSLLDMTRHTPRDFLQLLKKIQNNCQQENVTIKSIERGIKEYSSEYFISEISDELVGYIPSDYIQHLFQFLSSFHKRELDYTELKREFDNYVISQCGKGLDEILKTLYECSAIGNEYRYNDNSAMRLSFKYRNRTSTFNPKHKIILHKGLWKALNVNY</sequence>
<dbReference type="EMBL" id="VZCC01000006">
    <property type="protein sequence ID" value="MQN82538.1"/>
    <property type="molecule type" value="Genomic_DNA"/>
</dbReference>
<evidence type="ECO:0008006" key="3">
    <source>
        <dbReference type="Google" id="ProtNLM"/>
    </source>
</evidence>
<dbReference type="NCBIfam" id="NF047389">
    <property type="entry name" value="ATPase_Sll1717"/>
    <property type="match status" value="1"/>
</dbReference>
<dbReference type="InterPro" id="IPR027417">
    <property type="entry name" value="P-loop_NTPase"/>
</dbReference>
<dbReference type="SUPFAM" id="SSF52540">
    <property type="entry name" value="P-loop containing nucleoside triphosphate hydrolases"/>
    <property type="match status" value="1"/>
</dbReference>
<name>A0AA90UW11_9BACT</name>
<dbReference type="AlphaFoldDB" id="A0AA90UW11"/>
<reference evidence="2" key="1">
    <citation type="submission" date="2019-09" db="EMBL/GenBank/DDBJ databases">
        <title>Distinct polysaccharide growth profiles of human intestinal Prevotella copri isolates.</title>
        <authorList>
            <person name="Fehlner-Peach H."/>
            <person name="Magnabosco C."/>
            <person name="Raghavan V."/>
            <person name="Scher J.U."/>
            <person name="Tett A."/>
            <person name="Cox L.M."/>
            <person name="Gottsegen C."/>
            <person name="Watters A."/>
            <person name="Wiltshire- Gordon J.D."/>
            <person name="Segata N."/>
            <person name="Bonneau R."/>
            <person name="Littman D.R."/>
        </authorList>
    </citation>
    <scope>NUCLEOTIDE SEQUENCE [LARGE SCALE GENOMIC DNA]</scope>
    <source>
        <strain evidence="2">iAA108</strain>
    </source>
</reference>
<dbReference type="InterPro" id="IPR059206">
    <property type="entry name" value="Sll1717-like"/>
</dbReference>
<evidence type="ECO:0000313" key="2">
    <source>
        <dbReference type="Proteomes" id="UP000421408"/>
    </source>
</evidence>
<dbReference type="RefSeq" id="WP_153117971.1">
    <property type="nucleotide sequence ID" value="NZ_VZCC01000006.1"/>
</dbReference>
<dbReference type="Gene3D" id="3.40.50.300">
    <property type="entry name" value="P-loop containing nucleotide triphosphate hydrolases"/>
    <property type="match status" value="1"/>
</dbReference>